<evidence type="ECO:0000313" key="3">
    <source>
        <dbReference type="Proteomes" id="UP000654345"/>
    </source>
</evidence>
<sequence>MGQGSPPRTTAPGPFLERGGELFKLAREMGHSTVKVTEIYLKDYRSAEARREHTNYSPIGDLNLPSRRKRGKNRDK</sequence>
<comment type="caution">
    <text evidence="2">The sequence shown here is derived from an EMBL/GenBank/DDBJ whole genome shotgun (WGS) entry which is preliminary data.</text>
</comment>
<feature type="region of interest" description="Disordered" evidence="1">
    <location>
        <begin position="46"/>
        <end position="76"/>
    </location>
</feature>
<reference evidence="2 3" key="1">
    <citation type="journal article" date="2021" name="Int. J. Syst. Evol. Microbiol.">
        <title>Reticulibacter mediterranei gen. nov., sp. nov., within the new family Reticulibacteraceae fam. nov., and Ktedonospora formicarum gen. nov., sp. nov., Ktedonobacter robiniae sp. nov., Dictyobacter formicarum sp. nov. and Dictyobacter arantiisoli sp. nov., belonging to the class Ktedonobacteria.</title>
        <authorList>
            <person name="Yabe S."/>
            <person name="Zheng Y."/>
            <person name="Wang C.M."/>
            <person name="Sakai Y."/>
            <person name="Abe K."/>
            <person name="Yokota A."/>
            <person name="Donadio S."/>
            <person name="Cavaletti L."/>
            <person name="Monciardini P."/>
        </authorList>
    </citation>
    <scope>NUCLEOTIDE SEQUENCE [LARGE SCALE GENOMIC DNA]</scope>
    <source>
        <strain evidence="2 3">SOSP1-30</strain>
    </source>
</reference>
<proteinExistence type="predicted"/>
<keyword evidence="3" id="KW-1185">Reference proteome</keyword>
<evidence type="ECO:0000313" key="2">
    <source>
        <dbReference type="EMBL" id="GHO54069.1"/>
    </source>
</evidence>
<accession>A0ABQ3UMU9</accession>
<evidence type="ECO:0000256" key="1">
    <source>
        <dbReference type="SAM" id="MobiDB-lite"/>
    </source>
</evidence>
<dbReference type="Proteomes" id="UP000654345">
    <property type="component" value="Unassembled WGS sequence"/>
</dbReference>
<dbReference type="EMBL" id="BNJG01000001">
    <property type="protein sequence ID" value="GHO54069.1"/>
    <property type="molecule type" value="Genomic_DNA"/>
</dbReference>
<protein>
    <recommendedName>
        <fullName evidence="4">Tyr recombinase domain-containing protein</fullName>
    </recommendedName>
</protein>
<organism evidence="2 3">
    <name type="scientific">Ktedonobacter robiniae</name>
    <dbReference type="NCBI Taxonomy" id="2778365"/>
    <lineage>
        <taxon>Bacteria</taxon>
        <taxon>Bacillati</taxon>
        <taxon>Chloroflexota</taxon>
        <taxon>Ktedonobacteria</taxon>
        <taxon>Ktedonobacterales</taxon>
        <taxon>Ktedonobacteraceae</taxon>
        <taxon>Ktedonobacter</taxon>
    </lineage>
</organism>
<name>A0ABQ3UMU9_9CHLR</name>
<feature type="compositionally biased region" description="Basic residues" evidence="1">
    <location>
        <begin position="66"/>
        <end position="76"/>
    </location>
</feature>
<gene>
    <name evidence="2" type="ORF">KSB_25440</name>
</gene>
<evidence type="ECO:0008006" key="4">
    <source>
        <dbReference type="Google" id="ProtNLM"/>
    </source>
</evidence>